<gene>
    <name evidence="1" type="ORF">VZT92_020682</name>
</gene>
<dbReference type="Proteomes" id="UP001488805">
    <property type="component" value="Unassembled WGS sequence"/>
</dbReference>
<organism evidence="1 2">
    <name type="scientific">Zoarces viviparus</name>
    <name type="common">Viviparous eelpout</name>
    <name type="synonym">Blennius viviparus</name>
    <dbReference type="NCBI Taxonomy" id="48416"/>
    <lineage>
        <taxon>Eukaryota</taxon>
        <taxon>Metazoa</taxon>
        <taxon>Chordata</taxon>
        <taxon>Craniata</taxon>
        <taxon>Vertebrata</taxon>
        <taxon>Euteleostomi</taxon>
        <taxon>Actinopterygii</taxon>
        <taxon>Neopterygii</taxon>
        <taxon>Teleostei</taxon>
        <taxon>Neoteleostei</taxon>
        <taxon>Acanthomorphata</taxon>
        <taxon>Eupercaria</taxon>
        <taxon>Perciformes</taxon>
        <taxon>Cottioidei</taxon>
        <taxon>Zoarcales</taxon>
        <taxon>Zoarcidae</taxon>
        <taxon>Zoarcinae</taxon>
        <taxon>Zoarces</taxon>
    </lineage>
</organism>
<dbReference type="AlphaFoldDB" id="A0AAW1EFT2"/>
<protein>
    <submittedName>
        <fullName evidence="1">Uncharacterized protein</fullName>
    </submittedName>
</protein>
<proteinExistence type="predicted"/>
<reference evidence="1 2" key="1">
    <citation type="journal article" date="2024" name="Genome Biol. Evol.">
        <title>Chromosome-level genome assembly of the viviparous eelpout Zoarces viviparus.</title>
        <authorList>
            <person name="Fuhrmann N."/>
            <person name="Brasseur M.V."/>
            <person name="Bakowski C.E."/>
            <person name="Podsiadlowski L."/>
            <person name="Prost S."/>
            <person name="Krehenwinkel H."/>
            <person name="Mayer C."/>
        </authorList>
    </citation>
    <scope>NUCLEOTIDE SEQUENCE [LARGE SCALE GENOMIC DNA]</scope>
    <source>
        <strain evidence="1">NO-MEL_2022_Ind0_liver</strain>
    </source>
</reference>
<sequence>MNLRNYFSVCFHLIGTFGKTGNPGPDTDVIALTQSQHCFSRSVALTSDSALFGSIEIRPDRSQHITHGGFRVRVMWELRWLELTVAEASPRNNPGDFLSPGQTEFTAQQMLGLFCLSSPFASQVLTKYQ</sequence>
<accession>A0AAW1EFT2</accession>
<name>A0AAW1EFT2_ZOAVI</name>
<keyword evidence="2" id="KW-1185">Reference proteome</keyword>
<dbReference type="EMBL" id="JBCEZU010000329">
    <property type="protein sequence ID" value="KAK9520822.1"/>
    <property type="molecule type" value="Genomic_DNA"/>
</dbReference>
<evidence type="ECO:0000313" key="1">
    <source>
        <dbReference type="EMBL" id="KAK9520822.1"/>
    </source>
</evidence>
<comment type="caution">
    <text evidence="1">The sequence shown here is derived from an EMBL/GenBank/DDBJ whole genome shotgun (WGS) entry which is preliminary data.</text>
</comment>
<evidence type="ECO:0000313" key="2">
    <source>
        <dbReference type="Proteomes" id="UP001488805"/>
    </source>
</evidence>